<name>A0A401IGL5_APHSA</name>
<dbReference type="Gene3D" id="3.40.50.1110">
    <property type="entry name" value="SGNH hydrolase"/>
    <property type="match status" value="1"/>
</dbReference>
<proteinExistence type="predicted"/>
<dbReference type="PANTHER" id="PTHR30383">
    <property type="entry name" value="THIOESTERASE 1/PROTEASE 1/LYSOPHOSPHOLIPASE L1"/>
    <property type="match status" value="1"/>
</dbReference>
<keyword evidence="1" id="KW-1133">Transmembrane helix</keyword>
<dbReference type="PANTHER" id="PTHR30383:SF5">
    <property type="entry name" value="SGNH HYDROLASE-TYPE ESTERASE DOMAIN-CONTAINING PROTEIN"/>
    <property type="match status" value="1"/>
</dbReference>
<dbReference type="EMBL" id="BDQK01000008">
    <property type="protein sequence ID" value="GBF80432.1"/>
    <property type="molecule type" value="Genomic_DNA"/>
</dbReference>
<organism evidence="2 3">
    <name type="scientific">Aphanothece sacrum FPU1</name>
    <dbReference type="NCBI Taxonomy" id="1920663"/>
    <lineage>
        <taxon>Bacteria</taxon>
        <taxon>Bacillati</taxon>
        <taxon>Cyanobacteriota</taxon>
        <taxon>Cyanophyceae</taxon>
        <taxon>Oscillatoriophycideae</taxon>
        <taxon>Chroococcales</taxon>
        <taxon>Aphanothecaceae</taxon>
        <taxon>Aphanothece</taxon>
    </lineage>
</organism>
<reference evidence="3" key="1">
    <citation type="submission" date="2017-05" db="EMBL/GenBank/DDBJ databases">
        <title>Physiological properties and genetic analysis related to exopolysaccharide production of fresh-water unicellular cyanobacterium Aphanothece sacrum, Suizenji Nori, that has been cultured as a food source in Japan.</title>
        <authorList>
            <person name="Kanesaki Y."/>
            <person name="Yoshikawa S."/>
            <person name="Ohki K."/>
        </authorList>
    </citation>
    <scope>NUCLEOTIDE SEQUENCE [LARGE SCALE GENOMIC DNA]</scope>
    <source>
        <strain evidence="3">FPU1</strain>
    </source>
</reference>
<sequence>MLKLPRKPRSYGSYYNSSYYKKSKLPPKISLLWLILSVPVLIILLELLGQAYLGITGKGNEIGGKSPLVKAYQLKFLTETEKPIEGLREHGNLEVKRSSAMGYELVSSQKNNFLKINQQGLRDNDPVPLGKPKNEIRIFILGGSTAFGQLNPNNNATIAHQLETRLKQRVIQQKGSAAKYRPDIFPFFIPSRQQLMKLPAKIREGNYRVINAAVPGYTSGNELTQFALKILPYQPDLIVVLDGYGDILLPSNTPQTDIPHIDEFLADAQGHFRNSLNLSFNQWVQNTGLVKTVNSFSSSSKTILPISQTSLPINNDGQPLKTYLPQDKDEVKSRVNRYKDNHKQLIQLSSRLGIPVVLAIQPEITSRPVEKLSSQEKMIRDYLGKEYFEKFPPAYGDLIKASQQLQKAFPKNVKVVNLYNSNTAFPSPMFSDAVHLTDKANTVLAEKLYHSIIAWEKIQIIPQNFYLKTN</sequence>
<keyword evidence="3" id="KW-1185">Reference proteome</keyword>
<dbReference type="InterPro" id="IPR001087">
    <property type="entry name" value="GDSL"/>
</dbReference>
<evidence type="ECO:0008006" key="4">
    <source>
        <dbReference type="Google" id="ProtNLM"/>
    </source>
</evidence>
<accession>A0A401IGL5</accession>
<dbReference type="RefSeq" id="WP_124975365.1">
    <property type="nucleotide sequence ID" value="NZ_BDQK01000008.1"/>
</dbReference>
<dbReference type="Pfam" id="PF00657">
    <property type="entry name" value="Lipase_GDSL"/>
    <property type="match status" value="1"/>
</dbReference>
<dbReference type="OrthoDB" id="8816239at2"/>
<dbReference type="AlphaFoldDB" id="A0A401IGL5"/>
<evidence type="ECO:0000313" key="3">
    <source>
        <dbReference type="Proteomes" id="UP000287247"/>
    </source>
</evidence>
<feature type="transmembrane region" description="Helical" evidence="1">
    <location>
        <begin position="31"/>
        <end position="53"/>
    </location>
</feature>
<evidence type="ECO:0000313" key="2">
    <source>
        <dbReference type="EMBL" id="GBF80432.1"/>
    </source>
</evidence>
<dbReference type="GO" id="GO:0004622">
    <property type="term" value="F:phosphatidylcholine lysophospholipase activity"/>
    <property type="evidence" value="ECO:0007669"/>
    <property type="project" value="TreeGrafter"/>
</dbReference>
<dbReference type="SUPFAM" id="SSF52266">
    <property type="entry name" value="SGNH hydrolase"/>
    <property type="match status" value="1"/>
</dbReference>
<dbReference type="Proteomes" id="UP000287247">
    <property type="component" value="Unassembled WGS sequence"/>
</dbReference>
<protein>
    <recommendedName>
        <fullName evidence="4">GDSL family lipase</fullName>
    </recommendedName>
</protein>
<evidence type="ECO:0000256" key="1">
    <source>
        <dbReference type="SAM" id="Phobius"/>
    </source>
</evidence>
<dbReference type="InterPro" id="IPR051532">
    <property type="entry name" value="Ester_Hydrolysis_Enzymes"/>
</dbReference>
<keyword evidence="1" id="KW-0812">Transmembrane</keyword>
<keyword evidence="1" id="KW-0472">Membrane</keyword>
<gene>
    <name evidence="2" type="ORF">AsFPU1_1833</name>
</gene>
<comment type="caution">
    <text evidence="2">The sequence shown here is derived from an EMBL/GenBank/DDBJ whole genome shotgun (WGS) entry which is preliminary data.</text>
</comment>
<dbReference type="InterPro" id="IPR036514">
    <property type="entry name" value="SGNH_hydro_sf"/>
</dbReference>